<accession>A0ABR4NG32</accession>
<evidence type="ECO:0000313" key="3">
    <source>
        <dbReference type="Proteomes" id="UP001527925"/>
    </source>
</evidence>
<proteinExistence type="predicted"/>
<dbReference type="Gene3D" id="3.40.50.410">
    <property type="entry name" value="von Willebrand factor, type A domain"/>
    <property type="match status" value="1"/>
</dbReference>
<keyword evidence="3" id="KW-1185">Reference proteome</keyword>
<comment type="caution">
    <text evidence="2">The sequence shown here is derived from an EMBL/GenBank/DDBJ whole genome shotgun (WGS) entry which is preliminary data.</text>
</comment>
<gene>
    <name evidence="2" type="ORF">HK105_201883</name>
</gene>
<dbReference type="InterPro" id="IPR036465">
    <property type="entry name" value="vWFA_dom_sf"/>
</dbReference>
<dbReference type="Proteomes" id="UP001527925">
    <property type="component" value="Unassembled WGS sequence"/>
</dbReference>
<protein>
    <recommendedName>
        <fullName evidence="1">VWFA domain-containing protein</fullName>
    </recommendedName>
</protein>
<organism evidence="2 3">
    <name type="scientific">Polyrhizophydium stewartii</name>
    <dbReference type="NCBI Taxonomy" id="2732419"/>
    <lineage>
        <taxon>Eukaryota</taxon>
        <taxon>Fungi</taxon>
        <taxon>Fungi incertae sedis</taxon>
        <taxon>Chytridiomycota</taxon>
        <taxon>Chytridiomycota incertae sedis</taxon>
        <taxon>Chytridiomycetes</taxon>
        <taxon>Rhizophydiales</taxon>
        <taxon>Rhizophydiales incertae sedis</taxon>
        <taxon>Polyrhizophydium</taxon>
    </lineage>
</organism>
<evidence type="ECO:0000313" key="2">
    <source>
        <dbReference type="EMBL" id="KAL2918482.1"/>
    </source>
</evidence>
<evidence type="ECO:0000259" key="1">
    <source>
        <dbReference type="Pfam" id="PF13519"/>
    </source>
</evidence>
<dbReference type="SUPFAM" id="SSF53300">
    <property type="entry name" value="vWA-like"/>
    <property type="match status" value="1"/>
</dbReference>
<dbReference type="Pfam" id="PF13519">
    <property type="entry name" value="VWA_2"/>
    <property type="match status" value="1"/>
</dbReference>
<dbReference type="EMBL" id="JADGIZ020000006">
    <property type="protein sequence ID" value="KAL2918482.1"/>
    <property type="molecule type" value="Genomic_DNA"/>
</dbReference>
<sequence length="386" mass="39955">MAAPEPPLSEAVGGRLVRRWPSGQDLACDQPVDTLYILDASLGMEKYISAAARRAPAFAAQIAHLGLTGVRVGVVGFGGAARVVLPFTTDVGELASVMYRMANATGPAGGWGDQEAGLETLRSVLASDASGAVPASEIGPACDSQVPVSECVLAWRPDALRSIVMFTDEDSDLPVQPQPGQTRGISSVPMPAADAAMPASVLIEPPFEPALQWFDAKINGTQWFRSSRAALVLPAAWQAEIDATASAVLVGSGGVGWSGSATSVTVASKSDFNGNVRGPMSAWNDGNDYRLHILGGQSPSADREDSFTTVMQYGHAQLSEYSEGVNAITGGLELTGFDAATTLAAHERRGLGAELQGACYAGDTLCDVVGTIRGHFGSSGSICDGR</sequence>
<dbReference type="InterPro" id="IPR002035">
    <property type="entry name" value="VWF_A"/>
</dbReference>
<feature type="domain" description="VWFA" evidence="1">
    <location>
        <begin position="34"/>
        <end position="136"/>
    </location>
</feature>
<name>A0ABR4NG32_9FUNG</name>
<reference evidence="2 3" key="1">
    <citation type="submission" date="2023-09" db="EMBL/GenBank/DDBJ databases">
        <title>Pangenome analysis of Batrachochytrium dendrobatidis and related Chytrids.</title>
        <authorList>
            <person name="Yacoub M.N."/>
            <person name="Stajich J.E."/>
            <person name="James T.Y."/>
        </authorList>
    </citation>
    <scope>NUCLEOTIDE SEQUENCE [LARGE SCALE GENOMIC DNA]</scope>
    <source>
        <strain evidence="2 3">JEL0888</strain>
    </source>
</reference>